<dbReference type="HAMAP" id="MF_00291_B">
    <property type="entry name" value="Ribosomal_uS2_B"/>
    <property type="match status" value="1"/>
</dbReference>
<dbReference type="GO" id="GO:0005763">
    <property type="term" value="C:mitochondrial small ribosomal subunit"/>
    <property type="evidence" value="ECO:0007669"/>
    <property type="project" value="TreeGrafter"/>
</dbReference>
<dbReference type="AlphaFoldDB" id="B7ZI50"/>
<keyword evidence="3 5" id="KW-0687">Ribonucleoprotein</keyword>
<evidence type="ECO:0000256" key="5">
    <source>
        <dbReference type="HAMAP-Rule" id="MF_00291"/>
    </source>
</evidence>
<reference evidence="7" key="2">
    <citation type="journal article" date="2009" name="Mol. Phylogenet. Evol.">
        <title>Evolution of reduced and compact chloroplast genomes (cpDNAs) in gnetophytes: Selection toward a lower-cost strategy.</title>
        <authorList>
            <person name="Wu C.-S."/>
            <person name="Lai Y.-T."/>
            <person name="Lin C.-P."/>
            <person name="Wang Y.-N."/>
            <person name="Chaw S.-M."/>
        </authorList>
    </citation>
    <scope>NUCLEOTIDE SEQUENCE [LARGE SCALE GENOMIC DNA]</scope>
</reference>
<dbReference type="EMBL" id="AP009568">
    <property type="protein sequence ID" value="BAH11230.1"/>
    <property type="molecule type" value="Genomic_DNA"/>
</dbReference>
<dbReference type="InterPro" id="IPR001865">
    <property type="entry name" value="Ribosomal_uS2"/>
</dbReference>
<dbReference type="Pfam" id="PF00318">
    <property type="entry name" value="Ribosomal_S2"/>
    <property type="match status" value="1"/>
</dbReference>
<gene>
    <name evidence="5 7" type="primary">rps2</name>
</gene>
<dbReference type="GO" id="GO:0009507">
    <property type="term" value="C:chloroplast"/>
    <property type="evidence" value="ECO:0007669"/>
    <property type="project" value="UniProtKB-SubCell"/>
</dbReference>
<protein>
    <recommendedName>
        <fullName evidence="4 5">Small ribosomal subunit protein uS2c</fullName>
    </recommendedName>
</protein>
<accession>B7ZI50</accession>
<evidence type="ECO:0000256" key="1">
    <source>
        <dbReference type="ARBA" id="ARBA00006242"/>
    </source>
</evidence>
<name>B7ZI50_WELMI</name>
<dbReference type="PROSITE" id="PS00963">
    <property type="entry name" value="RIBOSOMAL_S2_2"/>
    <property type="match status" value="1"/>
</dbReference>
<dbReference type="PANTHER" id="PTHR12534">
    <property type="entry name" value="30S RIBOSOMAL PROTEIN S2 PROKARYOTIC AND ORGANELLAR"/>
    <property type="match status" value="1"/>
</dbReference>
<keyword evidence="2 5" id="KW-0689">Ribosomal protein</keyword>
<comment type="subcellular location">
    <subcellularLocation>
        <location evidence="5">Plastid</location>
        <location evidence="5">Chloroplast</location>
    </subcellularLocation>
</comment>
<evidence type="ECO:0000256" key="6">
    <source>
        <dbReference type="RuleBase" id="RU003631"/>
    </source>
</evidence>
<sequence>MKSEKMLLFPFQKSIFFCLYIFFLNILSVSKKQNMGNPEEIVDSVGIVQKIFLEEKIEMKRNLFKNMIKEAVHLGNKKNEWNPKMASYILTEYKMTERKNLPVHLGNKKNKWSLDRASYSLYRRKNRHIINLVQTAHFLSETCNLLFKAARKRKEILIVGTRRYIADLVASAAKKAQCHYVNYKWQGGLLTNWSTTKERLKRFRNLKQKYDSGLFHRRRTKKEIALIEKQLELLYQYLKGILYMKKLPDIVIIVDQQKESTAVRECRALRIPTISLVDTNCDPDLVDIPIPANDDAPGSVRLILNRLMSAVSAGYKTTQQQNS</sequence>
<dbReference type="PRINTS" id="PR00395">
    <property type="entry name" value="RIBOSOMALS2"/>
</dbReference>
<keyword evidence="7" id="KW-0934">Plastid</keyword>
<geneLocation type="chloroplast" evidence="7"/>
<dbReference type="Gene3D" id="3.40.50.10490">
    <property type="entry name" value="Glucose-6-phosphate isomerase like protein, domain 1"/>
    <property type="match status" value="2"/>
</dbReference>
<evidence type="ECO:0000256" key="3">
    <source>
        <dbReference type="ARBA" id="ARBA00023274"/>
    </source>
</evidence>
<dbReference type="NCBIfam" id="TIGR01011">
    <property type="entry name" value="rpsB_bact"/>
    <property type="match status" value="1"/>
</dbReference>
<comment type="similarity">
    <text evidence="1 5 6">Belongs to the universal ribosomal protein uS2 family.</text>
</comment>
<dbReference type="GO" id="GO:0003735">
    <property type="term" value="F:structural constituent of ribosome"/>
    <property type="evidence" value="ECO:0007669"/>
    <property type="project" value="InterPro"/>
</dbReference>
<dbReference type="InterPro" id="IPR023591">
    <property type="entry name" value="Ribosomal_uS2_flav_dom_sf"/>
</dbReference>
<reference evidence="7" key="1">
    <citation type="submission" date="2007-12" db="EMBL/GenBank/DDBJ databases">
        <authorList>
            <person name="Wu C."/>
            <person name="Chaw S."/>
        </authorList>
    </citation>
    <scope>NUCLEOTIDE SEQUENCE</scope>
</reference>
<dbReference type="SUPFAM" id="SSF52313">
    <property type="entry name" value="Ribosomal protein S2"/>
    <property type="match status" value="1"/>
</dbReference>
<evidence type="ECO:0000256" key="4">
    <source>
        <dbReference type="ARBA" id="ARBA00035155"/>
    </source>
</evidence>
<dbReference type="GO" id="GO:0006412">
    <property type="term" value="P:translation"/>
    <property type="evidence" value="ECO:0007669"/>
    <property type="project" value="UniProtKB-UniRule"/>
</dbReference>
<organism evidence="7">
    <name type="scientific">Welwitschia mirabilis</name>
    <name type="common">Tree tumbo</name>
    <name type="synonym">Welwitschia bainesii</name>
    <dbReference type="NCBI Taxonomy" id="3377"/>
    <lineage>
        <taxon>Eukaryota</taxon>
        <taxon>Viridiplantae</taxon>
        <taxon>Streptophyta</taxon>
        <taxon>Embryophyta</taxon>
        <taxon>Tracheophyta</taxon>
        <taxon>Spermatophyta</taxon>
        <taxon>Gnetopsida</taxon>
        <taxon>Gnetidae</taxon>
        <taxon>Welwitschiales</taxon>
        <taxon>Welwitschiaceae</taxon>
        <taxon>Welwitschia</taxon>
    </lineage>
</organism>
<dbReference type="CDD" id="cd01425">
    <property type="entry name" value="RPS2"/>
    <property type="match status" value="1"/>
</dbReference>
<dbReference type="InterPro" id="IPR005706">
    <property type="entry name" value="Ribosomal_uS2_bac/mit/plastid"/>
</dbReference>
<evidence type="ECO:0000256" key="2">
    <source>
        <dbReference type="ARBA" id="ARBA00022980"/>
    </source>
</evidence>
<keyword evidence="7" id="KW-0150">Chloroplast</keyword>
<dbReference type="Gene3D" id="1.10.287.610">
    <property type="entry name" value="Helix hairpin bin"/>
    <property type="match status" value="1"/>
</dbReference>
<proteinExistence type="inferred from homology"/>
<dbReference type="PANTHER" id="PTHR12534:SF0">
    <property type="entry name" value="SMALL RIBOSOMAL SUBUNIT PROTEIN US2M"/>
    <property type="match status" value="1"/>
</dbReference>
<dbReference type="InterPro" id="IPR018130">
    <property type="entry name" value="Ribosomal_uS2_CS"/>
</dbReference>
<evidence type="ECO:0000313" key="7">
    <source>
        <dbReference type="EMBL" id="BAH11230.1"/>
    </source>
</evidence>